<evidence type="ECO:0000313" key="1">
    <source>
        <dbReference type="EMBL" id="RSU04424.1"/>
    </source>
</evidence>
<dbReference type="PANTHER" id="PTHR39166">
    <property type="entry name" value="BLL1166 PROTEIN"/>
    <property type="match status" value="1"/>
</dbReference>
<comment type="caution">
    <text evidence="1">The sequence shown here is derived from an EMBL/GenBank/DDBJ whole genome shotgun (WGS) entry which is preliminary data.</text>
</comment>
<dbReference type="InterPro" id="IPR009267">
    <property type="entry name" value="NTP_transf_6"/>
</dbReference>
<dbReference type="AlphaFoldDB" id="A0A369B2L1"/>
<keyword evidence="2" id="KW-1185">Reference proteome</keyword>
<dbReference type="Pfam" id="PF06042">
    <property type="entry name" value="NTP_transf_6"/>
    <property type="match status" value="1"/>
</dbReference>
<dbReference type="PANTHER" id="PTHR39166:SF1">
    <property type="entry name" value="BLL1166 PROTEIN"/>
    <property type="match status" value="1"/>
</dbReference>
<evidence type="ECO:0008006" key="3">
    <source>
        <dbReference type="Google" id="ProtNLM"/>
    </source>
</evidence>
<organism evidence="1 2">
    <name type="scientific">Vagococcus fluvialis</name>
    <dbReference type="NCBI Taxonomy" id="2738"/>
    <lineage>
        <taxon>Bacteria</taxon>
        <taxon>Bacillati</taxon>
        <taxon>Bacillota</taxon>
        <taxon>Bacilli</taxon>
        <taxon>Lactobacillales</taxon>
        <taxon>Enterococcaceae</taxon>
        <taxon>Vagococcus</taxon>
    </lineage>
</organism>
<dbReference type="OrthoDB" id="1901124at2"/>
<gene>
    <name evidence="1" type="ORF">CBF32_03330</name>
</gene>
<evidence type="ECO:0000313" key="2">
    <source>
        <dbReference type="Proteomes" id="UP000288197"/>
    </source>
</evidence>
<accession>A0A369B2L1</accession>
<dbReference type="RefSeq" id="WP_114288384.1">
    <property type="nucleotide sequence ID" value="NZ_CP081461.1"/>
</dbReference>
<proteinExistence type="predicted"/>
<name>A0A369B2L1_9ENTE</name>
<dbReference type="GeneID" id="63145015"/>
<protein>
    <recommendedName>
        <fullName evidence="3">Nucleotidyltransferase family protein</fullName>
    </recommendedName>
</protein>
<reference evidence="1 2" key="1">
    <citation type="submission" date="2017-05" db="EMBL/GenBank/DDBJ databases">
        <title>Vagococcus spp. assemblies.</title>
        <authorList>
            <person name="Gulvik C.A."/>
        </authorList>
    </citation>
    <scope>NUCLEOTIDE SEQUENCE [LARGE SCALE GENOMIC DNA]</scope>
    <source>
        <strain evidence="1 2">NCFB 2497</strain>
    </source>
</reference>
<dbReference type="Proteomes" id="UP000288197">
    <property type="component" value="Unassembled WGS sequence"/>
</dbReference>
<dbReference type="EMBL" id="NGJX01000002">
    <property type="protein sequence ID" value="RSU04424.1"/>
    <property type="molecule type" value="Genomic_DNA"/>
</dbReference>
<sequence length="187" mass="21923">MNETSLKKLFSKNSDIMEILAIIHQLNLKDCWLCAGTLRNYVWNYLSKQKTSLISDVDIIFYDPDISYKETLEIEKNLKNKYPLYDWELKNQVYMNIHNPNTKPYINSADALAKFPETCTAIGLRLDSNNQLELLAPCGINDLVSLTIKPTPFFMEDTARMVVYHQRVEKKQWLKKWPELKTENQLT</sequence>